<evidence type="ECO:0008006" key="3">
    <source>
        <dbReference type="Google" id="ProtNLM"/>
    </source>
</evidence>
<organism evidence="2">
    <name type="scientific">Salmonella enteritidis</name>
    <dbReference type="NCBI Taxonomy" id="149539"/>
    <lineage>
        <taxon>Bacteria</taxon>
        <taxon>Pseudomonadati</taxon>
        <taxon>Pseudomonadota</taxon>
        <taxon>Gammaproteobacteria</taxon>
        <taxon>Enterobacterales</taxon>
        <taxon>Enterobacteriaceae</taxon>
        <taxon>Salmonella</taxon>
    </lineage>
</organism>
<name>A0A627AHG7_SALEN</name>
<reference evidence="2" key="1">
    <citation type="submission" date="2018-07" db="EMBL/GenBank/DDBJ databases">
        <authorList>
            <consortium name="GenomeTrakr network: Whole genome sequencing for foodborne pathogen traceback"/>
        </authorList>
    </citation>
    <scope>NUCLEOTIDE SEQUENCE</scope>
    <source>
        <strain evidence="2">E2016005761</strain>
    </source>
</reference>
<feature type="transmembrane region" description="Helical" evidence="1">
    <location>
        <begin position="12"/>
        <end position="39"/>
    </location>
</feature>
<proteinExistence type="predicted"/>
<keyword evidence="1" id="KW-0812">Transmembrane</keyword>
<gene>
    <name evidence="2" type="ORF">A7H28_22420</name>
</gene>
<sequence length="71" mass="7877">MEHCIVDLGIINYNPVITCTVPVAFFFLVLLAGLVFNIGRKNNPIVYVLAMSLPVTTVFIFMLLVGKIDMC</sequence>
<keyword evidence="1" id="KW-0472">Membrane</keyword>
<evidence type="ECO:0000256" key="1">
    <source>
        <dbReference type="SAM" id="Phobius"/>
    </source>
</evidence>
<protein>
    <recommendedName>
        <fullName evidence="3">Integral membrane protein</fullName>
    </recommendedName>
</protein>
<keyword evidence="1" id="KW-1133">Transmembrane helix</keyword>
<evidence type="ECO:0000313" key="2">
    <source>
        <dbReference type="EMBL" id="EDB4589208.1"/>
    </source>
</evidence>
<feature type="transmembrane region" description="Helical" evidence="1">
    <location>
        <begin position="45"/>
        <end position="65"/>
    </location>
</feature>
<comment type="caution">
    <text evidence="2">The sequence shown here is derived from an EMBL/GenBank/DDBJ whole genome shotgun (WGS) entry which is preliminary data.</text>
</comment>
<accession>A0A627AHG7</accession>
<dbReference type="AlphaFoldDB" id="A0A627AHG7"/>
<dbReference type="EMBL" id="AALNOF010000013">
    <property type="protein sequence ID" value="EDB4589208.1"/>
    <property type="molecule type" value="Genomic_DNA"/>
</dbReference>